<evidence type="ECO:0000259" key="7">
    <source>
        <dbReference type="PROSITE" id="PS50011"/>
    </source>
</evidence>
<feature type="compositionally biased region" description="Polar residues" evidence="6">
    <location>
        <begin position="305"/>
        <end position="315"/>
    </location>
</feature>
<dbReference type="Proteomes" id="UP001189429">
    <property type="component" value="Unassembled WGS sequence"/>
</dbReference>
<feature type="domain" description="Protein kinase" evidence="7">
    <location>
        <begin position="1"/>
        <end position="256"/>
    </location>
</feature>
<dbReference type="Gene3D" id="1.10.510.10">
    <property type="entry name" value="Transferase(Phosphotransferase) domain 1"/>
    <property type="match status" value="1"/>
</dbReference>
<accession>A0ABN9PGA1</accession>
<feature type="non-terminal residue" evidence="8">
    <location>
        <position position="1"/>
    </location>
</feature>
<dbReference type="PANTHER" id="PTHR24349">
    <property type="entry name" value="SERINE/THREONINE-PROTEIN KINASE"/>
    <property type="match status" value="1"/>
</dbReference>
<evidence type="ECO:0000256" key="4">
    <source>
        <dbReference type="ARBA" id="ARBA00022777"/>
    </source>
</evidence>
<feature type="compositionally biased region" description="Low complexity" evidence="6">
    <location>
        <begin position="1"/>
        <end position="19"/>
    </location>
</feature>
<sequence length="315" mass="33968">VVPLGARPAAPRAPSGPRGPAERWLPASLGGGRPGRRKQDAHLEEVIGELAAWSAVNGHKHVVGFVSAMVEGNRVFMVMERCETSIIHKVSNSPGFWVVESRRVMKEMLLGVQACHLVDIVHRDIKPQNYLLAADGSTVKLCDFGLAARMPCPGQLLGLAGTIPYMSPEMLRGSGYGKATDMWSYGVMAYLLCFGAFPYTPDASSRGGMKRAIPRLGHPAPRLARGGGVAALVERQLELCPAARCTAEEALAHWYLQEKAPPRARRRRSPGAPPTRARRPPRPLRGRSPSPPASARPAHGASEAFGQTWTSEAQV</sequence>
<dbReference type="PROSITE" id="PS50011">
    <property type="entry name" value="PROTEIN_KINASE_DOM"/>
    <property type="match status" value="1"/>
</dbReference>
<dbReference type="SUPFAM" id="SSF56112">
    <property type="entry name" value="Protein kinase-like (PK-like)"/>
    <property type="match status" value="1"/>
</dbReference>
<keyword evidence="9" id="KW-1185">Reference proteome</keyword>
<organism evidence="8 9">
    <name type="scientific">Prorocentrum cordatum</name>
    <dbReference type="NCBI Taxonomy" id="2364126"/>
    <lineage>
        <taxon>Eukaryota</taxon>
        <taxon>Sar</taxon>
        <taxon>Alveolata</taxon>
        <taxon>Dinophyceae</taxon>
        <taxon>Prorocentrales</taxon>
        <taxon>Prorocentraceae</taxon>
        <taxon>Prorocentrum</taxon>
    </lineage>
</organism>
<evidence type="ECO:0000256" key="3">
    <source>
        <dbReference type="ARBA" id="ARBA00022741"/>
    </source>
</evidence>
<name>A0ABN9PGA1_9DINO</name>
<evidence type="ECO:0000256" key="1">
    <source>
        <dbReference type="ARBA" id="ARBA00022527"/>
    </source>
</evidence>
<protein>
    <recommendedName>
        <fullName evidence="7">Protein kinase domain-containing protein</fullName>
    </recommendedName>
</protein>
<dbReference type="SMART" id="SM00220">
    <property type="entry name" value="S_TKc"/>
    <property type="match status" value="1"/>
</dbReference>
<feature type="region of interest" description="Disordered" evidence="6">
    <location>
        <begin position="1"/>
        <end position="38"/>
    </location>
</feature>
<proteinExistence type="predicted"/>
<evidence type="ECO:0000313" key="8">
    <source>
        <dbReference type="EMBL" id="CAK0791951.1"/>
    </source>
</evidence>
<dbReference type="Pfam" id="PF00069">
    <property type="entry name" value="Pkinase"/>
    <property type="match status" value="1"/>
</dbReference>
<evidence type="ECO:0000313" key="9">
    <source>
        <dbReference type="Proteomes" id="UP001189429"/>
    </source>
</evidence>
<dbReference type="InterPro" id="IPR000719">
    <property type="entry name" value="Prot_kinase_dom"/>
</dbReference>
<evidence type="ECO:0000256" key="6">
    <source>
        <dbReference type="SAM" id="MobiDB-lite"/>
    </source>
</evidence>
<dbReference type="PROSITE" id="PS00108">
    <property type="entry name" value="PROTEIN_KINASE_ST"/>
    <property type="match status" value="1"/>
</dbReference>
<gene>
    <name evidence="8" type="ORF">PCOR1329_LOCUS2714</name>
</gene>
<keyword evidence="1" id="KW-0723">Serine/threonine-protein kinase</keyword>
<dbReference type="EMBL" id="CAUYUJ010000684">
    <property type="protein sequence ID" value="CAK0791951.1"/>
    <property type="molecule type" value="Genomic_DNA"/>
</dbReference>
<dbReference type="InterPro" id="IPR011009">
    <property type="entry name" value="Kinase-like_dom_sf"/>
</dbReference>
<comment type="caution">
    <text evidence="8">The sequence shown here is derived from an EMBL/GenBank/DDBJ whole genome shotgun (WGS) entry which is preliminary data.</text>
</comment>
<keyword evidence="3" id="KW-0547">Nucleotide-binding</keyword>
<evidence type="ECO:0000256" key="2">
    <source>
        <dbReference type="ARBA" id="ARBA00022679"/>
    </source>
</evidence>
<dbReference type="InterPro" id="IPR050205">
    <property type="entry name" value="CDPK_Ser/Thr_kinases"/>
</dbReference>
<feature type="compositionally biased region" description="Basic residues" evidence="6">
    <location>
        <begin position="276"/>
        <end position="285"/>
    </location>
</feature>
<feature type="region of interest" description="Disordered" evidence="6">
    <location>
        <begin position="259"/>
        <end position="315"/>
    </location>
</feature>
<keyword evidence="4" id="KW-0418">Kinase</keyword>
<evidence type="ECO:0000256" key="5">
    <source>
        <dbReference type="ARBA" id="ARBA00022840"/>
    </source>
</evidence>
<reference evidence="8" key="1">
    <citation type="submission" date="2023-10" db="EMBL/GenBank/DDBJ databases">
        <authorList>
            <person name="Chen Y."/>
            <person name="Shah S."/>
            <person name="Dougan E. K."/>
            <person name="Thang M."/>
            <person name="Chan C."/>
        </authorList>
    </citation>
    <scope>NUCLEOTIDE SEQUENCE [LARGE SCALE GENOMIC DNA]</scope>
</reference>
<keyword evidence="2" id="KW-0808">Transferase</keyword>
<dbReference type="InterPro" id="IPR008271">
    <property type="entry name" value="Ser/Thr_kinase_AS"/>
</dbReference>
<keyword evidence="5" id="KW-0067">ATP-binding</keyword>